<proteinExistence type="predicted"/>
<dbReference type="Gene3D" id="3.40.50.300">
    <property type="entry name" value="P-loop containing nucleotide triphosphate hydrolases"/>
    <property type="match status" value="1"/>
</dbReference>
<dbReference type="InterPro" id="IPR027417">
    <property type="entry name" value="P-loop_NTPase"/>
</dbReference>
<dbReference type="PROSITE" id="PS50837">
    <property type="entry name" value="NACHT"/>
    <property type="match status" value="1"/>
</dbReference>
<protein>
    <recommendedName>
        <fullName evidence="2">NACHT domain-containing protein</fullName>
    </recommendedName>
</protein>
<dbReference type="InterPro" id="IPR056884">
    <property type="entry name" value="NPHP3-like_N"/>
</dbReference>
<dbReference type="EMBL" id="KN831800">
    <property type="protein sequence ID" value="KIM37004.1"/>
    <property type="molecule type" value="Genomic_DNA"/>
</dbReference>
<evidence type="ECO:0000313" key="3">
    <source>
        <dbReference type="EMBL" id="KIM37004.1"/>
    </source>
</evidence>
<dbReference type="Proteomes" id="UP000053424">
    <property type="component" value="Unassembled WGS sequence"/>
</dbReference>
<feature type="domain" description="NACHT" evidence="2">
    <location>
        <begin position="118"/>
        <end position="267"/>
    </location>
</feature>
<evidence type="ECO:0000259" key="2">
    <source>
        <dbReference type="PROSITE" id="PS50837"/>
    </source>
</evidence>
<keyword evidence="1" id="KW-0677">Repeat</keyword>
<dbReference type="OrthoDB" id="2885569at2759"/>
<dbReference type="InterPro" id="IPR007111">
    <property type="entry name" value="NACHT_NTPase"/>
</dbReference>
<dbReference type="PANTHER" id="PTHR10039:SF14">
    <property type="entry name" value="NACHT DOMAIN-CONTAINING PROTEIN"/>
    <property type="match status" value="1"/>
</dbReference>
<evidence type="ECO:0000313" key="4">
    <source>
        <dbReference type="Proteomes" id="UP000053424"/>
    </source>
</evidence>
<gene>
    <name evidence="3" type="ORF">M413DRAFT_31173</name>
</gene>
<dbReference type="Pfam" id="PF24883">
    <property type="entry name" value="NPHP3_N"/>
    <property type="match status" value="1"/>
</dbReference>
<organism evidence="3 4">
    <name type="scientific">Hebeloma cylindrosporum</name>
    <dbReference type="NCBI Taxonomy" id="76867"/>
    <lineage>
        <taxon>Eukaryota</taxon>
        <taxon>Fungi</taxon>
        <taxon>Dikarya</taxon>
        <taxon>Basidiomycota</taxon>
        <taxon>Agaricomycotina</taxon>
        <taxon>Agaricomycetes</taxon>
        <taxon>Agaricomycetidae</taxon>
        <taxon>Agaricales</taxon>
        <taxon>Agaricineae</taxon>
        <taxon>Hymenogastraceae</taxon>
        <taxon>Hebeloma</taxon>
    </lineage>
</organism>
<evidence type="ECO:0000256" key="1">
    <source>
        <dbReference type="ARBA" id="ARBA00022737"/>
    </source>
</evidence>
<keyword evidence="4" id="KW-1185">Reference proteome</keyword>
<dbReference type="AlphaFoldDB" id="A0A0C3BY81"/>
<reference evidence="4" key="2">
    <citation type="submission" date="2015-01" db="EMBL/GenBank/DDBJ databases">
        <title>Evolutionary Origins and Diversification of the Mycorrhizal Mutualists.</title>
        <authorList>
            <consortium name="DOE Joint Genome Institute"/>
            <consortium name="Mycorrhizal Genomics Consortium"/>
            <person name="Kohler A."/>
            <person name="Kuo A."/>
            <person name="Nagy L.G."/>
            <person name="Floudas D."/>
            <person name="Copeland A."/>
            <person name="Barry K.W."/>
            <person name="Cichocki N."/>
            <person name="Veneault-Fourrey C."/>
            <person name="LaButti K."/>
            <person name="Lindquist E.A."/>
            <person name="Lipzen A."/>
            <person name="Lundell T."/>
            <person name="Morin E."/>
            <person name="Murat C."/>
            <person name="Riley R."/>
            <person name="Ohm R."/>
            <person name="Sun H."/>
            <person name="Tunlid A."/>
            <person name="Henrissat B."/>
            <person name="Grigoriev I.V."/>
            <person name="Hibbett D.S."/>
            <person name="Martin F."/>
        </authorList>
    </citation>
    <scope>NUCLEOTIDE SEQUENCE [LARGE SCALE GENOMIC DNA]</scope>
    <source>
        <strain evidence="4">h7</strain>
    </source>
</reference>
<dbReference type="SUPFAM" id="SSF52540">
    <property type="entry name" value="P-loop containing nucleoside triphosphate hydrolases"/>
    <property type="match status" value="1"/>
</dbReference>
<dbReference type="PANTHER" id="PTHR10039">
    <property type="entry name" value="AMELOGENIN"/>
    <property type="match status" value="1"/>
</dbReference>
<name>A0A0C3BY81_HEBCY</name>
<dbReference type="HOGENOM" id="CLU_000288_6_10_1"/>
<sequence>MNMGSSDTTNIATSEVSWWANATNTLINGGTFLSVSVGDVNLQRSLIIQRGMSVLPIDCGRCYISGLGLDLLNQNIASGAIYDSAERYDPPKCLPRTREAILCKIMDWVERRPENKELFLWLYGPAGAGKSAIAQTIAEMCEERGLLAASFFFCRTSSGRNDMYRLVSTILYQLIRTIPEIRDHVLTLLGKDPQILSSAPASQMRSLIVDPLSKLSPTILTKRPGLIIMDGLDECGNPDSQREILKFLASATSRLMIPLLFLIASRPEPTIRLTFNTDILKSITHFISLPDSAQSDRDLRLFLRTEFQEIRVMHPMRLHIPPSWPSDGEIEALVVKASGQFIYVSTVIRYIRSSCHRPDDRLATILALQSNDQPFSGLDSLYLEILSGIKKEYLDKVLDILRCLVFLWGAEMGYVSAAPERLEDFLGYRPGDLEIYMADLHALIYLPPPEKPHDPIRIHHASFPDFLVDPARSREFFLDAPTAHANIAYRWIPYMDKYGQIEDWGAKTKACAVHEEFYQIAREACSPELVELLTHFNFFDILKGNDCYDFSIWHIPAFLTWLCENRRSGALSAKAFNIQFQHFDQYVHHGLAALPPLHQKCIPAAVSLTEFYGCRDNAIRMIMIIGSISRLSHLFFNYPEAQKLDPSFRNTLQFLHHFFIDPSRSRSYCVTRLSYKCLALRCAEVIFDPTWAPDNGRGGSWEDSIVDGLRKTAIECLSLALPKASKSLQLARFLGKHALQIHLEENFHQERRELASLSLKYLRYWGVLPQNPKHDDNHFCVVCEESTHFHSPFEGVQAGVKHLLGFM</sequence>
<accession>A0A0C3BY81</accession>
<reference evidence="3 4" key="1">
    <citation type="submission" date="2014-04" db="EMBL/GenBank/DDBJ databases">
        <authorList>
            <consortium name="DOE Joint Genome Institute"/>
            <person name="Kuo A."/>
            <person name="Gay G."/>
            <person name="Dore J."/>
            <person name="Kohler A."/>
            <person name="Nagy L.G."/>
            <person name="Floudas D."/>
            <person name="Copeland A."/>
            <person name="Barry K.W."/>
            <person name="Cichocki N."/>
            <person name="Veneault-Fourrey C."/>
            <person name="LaButti K."/>
            <person name="Lindquist E.A."/>
            <person name="Lipzen A."/>
            <person name="Lundell T."/>
            <person name="Morin E."/>
            <person name="Murat C."/>
            <person name="Sun H."/>
            <person name="Tunlid A."/>
            <person name="Henrissat B."/>
            <person name="Grigoriev I.V."/>
            <person name="Hibbett D.S."/>
            <person name="Martin F."/>
            <person name="Nordberg H.P."/>
            <person name="Cantor M.N."/>
            <person name="Hua S.X."/>
        </authorList>
    </citation>
    <scope>NUCLEOTIDE SEQUENCE [LARGE SCALE GENOMIC DNA]</scope>
    <source>
        <strain evidence="4">h7</strain>
    </source>
</reference>